<evidence type="ECO:0000313" key="3">
    <source>
        <dbReference type="Proteomes" id="UP000005038"/>
    </source>
</evidence>
<organism evidence="2 3">
    <name type="scientific">Gordonia otitidis (strain DSM 44809 / CCUG 52243 / JCM 12355 / NBRC 100426 / IFM 10032)</name>
    <dbReference type="NCBI Taxonomy" id="1108044"/>
    <lineage>
        <taxon>Bacteria</taxon>
        <taxon>Bacillati</taxon>
        <taxon>Actinomycetota</taxon>
        <taxon>Actinomycetes</taxon>
        <taxon>Mycobacteriales</taxon>
        <taxon>Gordoniaceae</taxon>
        <taxon>Gordonia</taxon>
    </lineage>
</organism>
<dbReference type="Proteomes" id="UP000005038">
    <property type="component" value="Unassembled WGS sequence"/>
</dbReference>
<feature type="region of interest" description="Disordered" evidence="1">
    <location>
        <begin position="1"/>
        <end position="21"/>
    </location>
</feature>
<reference evidence="2" key="1">
    <citation type="submission" date="2012-02" db="EMBL/GenBank/DDBJ databases">
        <title>Whole genome shotgun sequence of Gordonia otitidis NBRC 100426.</title>
        <authorList>
            <person name="Yoshida I."/>
            <person name="Hosoyama A."/>
            <person name="Tsuchikane K."/>
            <person name="Katsumata H."/>
            <person name="Yamazaki S."/>
            <person name="Fujita N."/>
        </authorList>
    </citation>
    <scope>NUCLEOTIDE SEQUENCE [LARGE SCALE GENOMIC DNA]</scope>
    <source>
        <strain evidence="2">NBRC 100426</strain>
    </source>
</reference>
<keyword evidence="3" id="KW-1185">Reference proteome</keyword>
<proteinExistence type="predicted"/>
<name>H5TJC3_GORO1</name>
<dbReference type="AlphaFoldDB" id="H5TJC3"/>
<comment type="caution">
    <text evidence="2">The sequence shown here is derived from an EMBL/GenBank/DDBJ whole genome shotgun (WGS) entry which is preliminary data.</text>
</comment>
<evidence type="ECO:0000256" key="1">
    <source>
        <dbReference type="SAM" id="MobiDB-lite"/>
    </source>
</evidence>
<protein>
    <submittedName>
        <fullName evidence="2">Uncharacterized protein</fullName>
    </submittedName>
</protein>
<accession>H5TJC3</accession>
<gene>
    <name evidence="2" type="ORF">GOOTI_072_00040</name>
</gene>
<evidence type="ECO:0000313" key="2">
    <source>
        <dbReference type="EMBL" id="GAB33581.1"/>
    </source>
</evidence>
<dbReference type="EMBL" id="BAFB01000072">
    <property type="protein sequence ID" value="GAB33581.1"/>
    <property type="molecule type" value="Genomic_DNA"/>
</dbReference>
<sequence length="135" mass="14797">MRGDMSVQHSSIERGEIGRDGAAEAEIPAAFRMSSARSRSGGISVVTTPQGLPTRVRIERSQLTKQPQALADEILRVCRQSAMAAGIRWREELLDAGAPRDVVDAMGLPTAEDLARVEYRDDEHDDAPASWLRRA</sequence>
<feature type="compositionally biased region" description="Basic and acidic residues" evidence="1">
    <location>
        <begin position="11"/>
        <end position="21"/>
    </location>
</feature>
<dbReference type="STRING" id="1108044.GOOTI_072_00040"/>